<dbReference type="RefSeq" id="WP_227308373.1">
    <property type="nucleotide sequence ID" value="NZ_JAESVA010000005.1"/>
</dbReference>
<comment type="caution">
    <text evidence="1">The sequence shown here is derived from an EMBL/GenBank/DDBJ whole genome shotgun (WGS) entry which is preliminary data.</text>
</comment>
<reference evidence="1 2" key="1">
    <citation type="journal article" date="2021" name="Microorganisms">
        <title>Acidisoma silvae sp. nov. and Acidisomacellulosilytica sp. nov., Two Acidophilic Bacteria Isolated from Decaying Wood, Hydrolyzing Cellulose and Producing Poly-3-hydroxybutyrate.</title>
        <authorList>
            <person name="Mieszkin S."/>
            <person name="Pouder E."/>
            <person name="Uroz S."/>
            <person name="Simon-Colin C."/>
            <person name="Alain K."/>
        </authorList>
    </citation>
    <scope>NUCLEOTIDE SEQUENCE [LARGE SCALE GENOMIC DNA]</scope>
    <source>
        <strain evidence="1 2">HW T5.17</strain>
    </source>
</reference>
<evidence type="ECO:0000313" key="1">
    <source>
        <dbReference type="EMBL" id="MCB8881708.1"/>
    </source>
</evidence>
<dbReference type="Proteomes" id="UP000721844">
    <property type="component" value="Unassembled WGS sequence"/>
</dbReference>
<gene>
    <name evidence="1" type="ORF">ACELLULO517_15780</name>
</gene>
<sequence length="74" mass="8612">MSEETEGRRFFDSVKAICEDPRFSQSVFLVHHGIPFDIAFGTDAYFRTALYIKMCEIEGSKFDFDTMEFQKPEA</sequence>
<evidence type="ECO:0000313" key="2">
    <source>
        <dbReference type="Proteomes" id="UP000721844"/>
    </source>
</evidence>
<organism evidence="1 2">
    <name type="scientific">Acidisoma cellulosilyticum</name>
    <dbReference type="NCBI Taxonomy" id="2802395"/>
    <lineage>
        <taxon>Bacteria</taxon>
        <taxon>Pseudomonadati</taxon>
        <taxon>Pseudomonadota</taxon>
        <taxon>Alphaproteobacteria</taxon>
        <taxon>Acetobacterales</taxon>
        <taxon>Acidocellaceae</taxon>
        <taxon>Acidisoma</taxon>
    </lineage>
</organism>
<protein>
    <submittedName>
        <fullName evidence="1">Uncharacterized protein</fullName>
    </submittedName>
</protein>
<accession>A0A963Z4P0</accession>
<keyword evidence="2" id="KW-1185">Reference proteome</keyword>
<dbReference type="AlphaFoldDB" id="A0A963Z4P0"/>
<name>A0A963Z4P0_9PROT</name>
<dbReference type="EMBL" id="JAESVA010000005">
    <property type="protein sequence ID" value="MCB8881708.1"/>
    <property type="molecule type" value="Genomic_DNA"/>
</dbReference>
<proteinExistence type="predicted"/>